<evidence type="ECO:0000313" key="2">
    <source>
        <dbReference type="Proteomes" id="UP000054075"/>
    </source>
</evidence>
<dbReference type="AlphaFoldDB" id="A8PNY8"/>
<name>A8PNY8_9COXI</name>
<dbReference type="InterPro" id="IPR032675">
    <property type="entry name" value="LRR_dom_sf"/>
</dbReference>
<proteinExistence type="predicted"/>
<evidence type="ECO:0000313" key="1">
    <source>
        <dbReference type="EMBL" id="EDP46856.1"/>
    </source>
</evidence>
<dbReference type="RefSeq" id="WP_006035821.1">
    <property type="nucleotide sequence ID" value="NZ_AAQJ02000001.1"/>
</dbReference>
<reference evidence="1" key="1">
    <citation type="submission" date="2006-04" db="EMBL/GenBank/DDBJ databases">
        <authorList>
            <person name="Seshadri R."/>
            <person name="Federici B.A."/>
        </authorList>
    </citation>
    <scope>NUCLEOTIDE SEQUENCE [LARGE SCALE GENOMIC DNA]</scope>
</reference>
<dbReference type="SUPFAM" id="SSF52047">
    <property type="entry name" value="RNI-like"/>
    <property type="match status" value="1"/>
</dbReference>
<protein>
    <submittedName>
        <fullName evidence="1">Uncharacterized protein</fullName>
    </submittedName>
</protein>
<sequence>MTDDFYKALLNALVENDALRELSLNPFSLTKHRKDLIHFLTKHFSLEALHLVINDGSQQDWITLGHSVTLHPKHKILNLSNSVLDIHAYSALSNVLDRNYRVDIATRPSRSAHLWDVYERLRERSLKSCRAV</sequence>
<gene>
    <name evidence="1" type="ORF">RICGR_1153</name>
</gene>
<dbReference type="STRING" id="59196.RICGR_1153"/>
<dbReference type="Gene3D" id="3.80.10.10">
    <property type="entry name" value="Ribonuclease Inhibitor"/>
    <property type="match status" value="1"/>
</dbReference>
<organism evidence="1 2">
    <name type="scientific">Rickettsiella grylli</name>
    <dbReference type="NCBI Taxonomy" id="59196"/>
    <lineage>
        <taxon>Bacteria</taxon>
        <taxon>Pseudomonadati</taxon>
        <taxon>Pseudomonadota</taxon>
        <taxon>Gammaproteobacteria</taxon>
        <taxon>Legionellales</taxon>
        <taxon>Coxiellaceae</taxon>
        <taxon>Rickettsiella</taxon>
    </lineage>
</organism>
<comment type="caution">
    <text evidence="1">The sequence shown here is derived from an EMBL/GenBank/DDBJ whole genome shotgun (WGS) entry which is preliminary data.</text>
</comment>
<keyword evidence="2" id="KW-1185">Reference proteome</keyword>
<dbReference type="EMBL" id="AAQJ02000001">
    <property type="protein sequence ID" value="EDP46856.1"/>
    <property type="molecule type" value="Genomic_DNA"/>
</dbReference>
<reference evidence="1" key="2">
    <citation type="submission" date="2007-10" db="EMBL/GenBank/DDBJ databases">
        <authorList>
            <person name="Myers G.S."/>
        </authorList>
    </citation>
    <scope>NUCLEOTIDE SEQUENCE [LARGE SCALE GENOMIC DNA]</scope>
</reference>
<accession>A8PNY8</accession>
<dbReference type="Proteomes" id="UP000054075">
    <property type="component" value="Unassembled WGS sequence"/>
</dbReference>